<evidence type="ECO:0000256" key="6">
    <source>
        <dbReference type="ARBA" id="ARBA00023136"/>
    </source>
</evidence>
<evidence type="ECO:0000256" key="1">
    <source>
        <dbReference type="ARBA" id="ARBA00004651"/>
    </source>
</evidence>
<dbReference type="InterPro" id="IPR035906">
    <property type="entry name" value="MetI-like_sf"/>
</dbReference>
<dbReference type="PROSITE" id="PS50928">
    <property type="entry name" value="ABC_TM1"/>
    <property type="match status" value="1"/>
</dbReference>
<evidence type="ECO:0000313" key="9">
    <source>
        <dbReference type="EMBL" id="CAA7603217.1"/>
    </source>
</evidence>
<sequence length="293" mass="33039">MTHRRTQTEALHAYLYLSPSALIFLAFTLLPAFYVLYIGLFNWNFLNTSMSKFIGFSNYAALLKSHDFWHSLIATFYFVLGSVPTGIFAALFIALLLMRPFRGLGLVRLMFFAPYVTPVVSTSIVWLWLFNPQFGLFNEILHFLQLPQIGWVQSARWAMPSVILYTLWHTMGFNIIIFMAGLTTIPSELGEAARIDGASAWQEFWHVTWPLLAPTTLFVTVINTIGALQAFTQFFTLTNGGPAGSTTTASFLLFQQAFVFYHTGYAAALAVFIFIIIAALTLVQMRVSRSEAY</sequence>
<dbReference type="RefSeq" id="WP_240986470.1">
    <property type="nucleotide sequence ID" value="NZ_LR746496.1"/>
</dbReference>
<name>A0A8S0Y0J8_9FIRM</name>
<dbReference type="GO" id="GO:0005886">
    <property type="term" value="C:plasma membrane"/>
    <property type="evidence" value="ECO:0007669"/>
    <property type="project" value="UniProtKB-SubCell"/>
</dbReference>
<comment type="subcellular location">
    <subcellularLocation>
        <location evidence="1 7">Cell membrane</location>
        <topology evidence="1 7">Multi-pass membrane protein</topology>
    </subcellularLocation>
</comment>
<protein>
    <submittedName>
        <fullName evidence="9">Binding-protein-dependent transport system inner membrane component</fullName>
    </submittedName>
</protein>
<accession>A0A8S0Y0J8</accession>
<keyword evidence="6 7" id="KW-0472">Membrane</keyword>
<keyword evidence="2 7" id="KW-0813">Transport</keyword>
<dbReference type="CDD" id="cd06261">
    <property type="entry name" value="TM_PBP2"/>
    <property type="match status" value="1"/>
</dbReference>
<dbReference type="Gene3D" id="1.10.3720.10">
    <property type="entry name" value="MetI-like"/>
    <property type="match status" value="1"/>
</dbReference>
<dbReference type="PANTHER" id="PTHR30193:SF37">
    <property type="entry name" value="INNER MEMBRANE ABC TRANSPORTER PERMEASE PROTEIN YCJO"/>
    <property type="match status" value="1"/>
</dbReference>
<dbReference type="InterPro" id="IPR051393">
    <property type="entry name" value="ABC_transporter_permease"/>
</dbReference>
<dbReference type="Proteomes" id="UP000836597">
    <property type="component" value="Chromosome"/>
</dbReference>
<comment type="similarity">
    <text evidence="7">Belongs to the binding-protein-dependent transport system permease family.</text>
</comment>
<feature type="transmembrane region" description="Helical" evidence="7">
    <location>
        <begin position="162"/>
        <end position="183"/>
    </location>
</feature>
<evidence type="ECO:0000256" key="2">
    <source>
        <dbReference type="ARBA" id="ARBA00022448"/>
    </source>
</evidence>
<evidence type="ECO:0000256" key="5">
    <source>
        <dbReference type="ARBA" id="ARBA00022989"/>
    </source>
</evidence>
<reference evidence="9" key="1">
    <citation type="submission" date="2020-01" db="EMBL/GenBank/DDBJ databases">
        <authorList>
            <person name="Hornung B."/>
        </authorList>
    </citation>
    <scope>NUCLEOTIDE SEQUENCE</scope>
    <source>
        <strain evidence="9">PacBioINE</strain>
    </source>
</reference>
<gene>
    <name evidence="9" type="ORF">DEACI_4040</name>
</gene>
<proteinExistence type="inferred from homology"/>
<feature type="transmembrane region" description="Helical" evidence="7">
    <location>
        <begin position="204"/>
        <end position="228"/>
    </location>
</feature>
<evidence type="ECO:0000256" key="3">
    <source>
        <dbReference type="ARBA" id="ARBA00022475"/>
    </source>
</evidence>
<dbReference type="KEGG" id="aacx:DEACI_4040"/>
<feature type="transmembrane region" description="Helical" evidence="7">
    <location>
        <begin position="259"/>
        <end position="283"/>
    </location>
</feature>
<feature type="domain" description="ABC transmembrane type-1" evidence="8">
    <location>
        <begin position="72"/>
        <end position="284"/>
    </location>
</feature>
<keyword evidence="3" id="KW-1003">Cell membrane</keyword>
<dbReference type="GO" id="GO:0055085">
    <property type="term" value="P:transmembrane transport"/>
    <property type="evidence" value="ECO:0007669"/>
    <property type="project" value="InterPro"/>
</dbReference>
<dbReference type="AlphaFoldDB" id="A0A8S0Y0J8"/>
<dbReference type="Pfam" id="PF00528">
    <property type="entry name" value="BPD_transp_1"/>
    <property type="match status" value="1"/>
</dbReference>
<feature type="transmembrane region" description="Helical" evidence="7">
    <location>
        <begin position="109"/>
        <end position="129"/>
    </location>
</feature>
<evidence type="ECO:0000259" key="8">
    <source>
        <dbReference type="PROSITE" id="PS50928"/>
    </source>
</evidence>
<dbReference type="SUPFAM" id="SSF161098">
    <property type="entry name" value="MetI-like"/>
    <property type="match status" value="1"/>
</dbReference>
<evidence type="ECO:0000256" key="7">
    <source>
        <dbReference type="RuleBase" id="RU363032"/>
    </source>
</evidence>
<evidence type="ECO:0000256" key="4">
    <source>
        <dbReference type="ARBA" id="ARBA00022692"/>
    </source>
</evidence>
<keyword evidence="5 7" id="KW-1133">Transmembrane helix</keyword>
<organism evidence="9">
    <name type="scientific">Acididesulfobacillus acetoxydans</name>
    <dbReference type="NCBI Taxonomy" id="1561005"/>
    <lineage>
        <taxon>Bacteria</taxon>
        <taxon>Bacillati</taxon>
        <taxon>Bacillota</taxon>
        <taxon>Clostridia</taxon>
        <taxon>Eubacteriales</taxon>
        <taxon>Peptococcaceae</taxon>
        <taxon>Acididesulfobacillus</taxon>
    </lineage>
</organism>
<feature type="transmembrane region" description="Helical" evidence="7">
    <location>
        <begin position="72"/>
        <end position="97"/>
    </location>
</feature>
<feature type="transmembrane region" description="Helical" evidence="7">
    <location>
        <begin position="21"/>
        <end position="43"/>
    </location>
</feature>
<dbReference type="PANTHER" id="PTHR30193">
    <property type="entry name" value="ABC TRANSPORTER PERMEASE PROTEIN"/>
    <property type="match status" value="1"/>
</dbReference>
<keyword evidence="4 7" id="KW-0812">Transmembrane</keyword>
<dbReference type="InterPro" id="IPR000515">
    <property type="entry name" value="MetI-like"/>
</dbReference>
<dbReference type="EMBL" id="LR746496">
    <property type="protein sequence ID" value="CAA7603217.1"/>
    <property type="molecule type" value="Genomic_DNA"/>
</dbReference>